<protein>
    <submittedName>
        <fullName evidence="2">Uncharacterized protein</fullName>
    </submittedName>
</protein>
<accession>A0A0N4Z4W3</accession>
<dbReference type="STRING" id="131310.A0A0N4Z4W3"/>
<dbReference type="Proteomes" id="UP000038045">
    <property type="component" value="Unplaced"/>
</dbReference>
<reference evidence="2" key="1">
    <citation type="submission" date="2017-02" db="UniProtKB">
        <authorList>
            <consortium name="WormBaseParasite"/>
        </authorList>
    </citation>
    <scope>IDENTIFICATION</scope>
</reference>
<organism evidence="1 2">
    <name type="scientific">Parastrongyloides trichosuri</name>
    <name type="common">Possum-specific nematode worm</name>
    <dbReference type="NCBI Taxonomy" id="131310"/>
    <lineage>
        <taxon>Eukaryota</taxon>
        <taxon>Metazoa</taxon>
        <taxon>Ecdysozoa</taxon>
        <taxon>Nematoda</taxon>
        <taxon>Chromadorea</taxon>
        <taxon>Rhabditida</taxon>
        <taxon>Tylenchina</taxon>
        <taxon>Panagrolaimomorpha</taxon>
        <taxon>Strongyloidoidea</taxon>
        <taxon>Strongyloididae</taxon>
        <taxon>Parastrongyloides</taxon>
    </lineage>
</organism>
<dbReference type="WBParaSite" id="PTRK_0000203000.1">
    <property type="protein sequence ID" value="PTRK_0000203000.1"/>
    <property type="gene ID" value="PTRK_0000203000"/>
</dbReference>
<evidence type="ECO:0000313" key="1">
    <source>
        <dbReference type="Proteomes" id="UP000038045"/>
    </source>
</evidence>
<proteinExistence type="predicted"/>
<keyword evidence="1" id="KW-1185">Reference proteome</keyword>
<sequence>MKLYIKGYYPVQGAVLPDLLDKSVNIPLMLPHSTGSGKKQYFFVTILNSIWYSGISCSNGASGSTGGTNFE</sequence>
<name>A0A0N4Z4W3_PARTI</name>
<evidence type="ECO:0000313" key="2">
    <source>
        <dbReference type="WBParaSite" id="PTRK_0000203000.1"/>
    </source>
</evidence>
<dbReference type="AlphaFoldDB" id="A0A0N4Z4W3"/>